<protein>
    <submittedName>
        <fullName evidence="1">GNAT family N-acetyltransferase</fullName>
    </submittedName>
</protein>
<dbReference type="GO" id="GO:0016740">
    <property type="term" value="F:transferase activity"/>
    <property type="evidence" value="ECO:0007669"/>
    <property type="project" value="UniProtKB-KW"/>
</dbReference>
<dbReference type="OrthoDB" id="116151at2"/>
<accession>A0A2N7TRB7</accession>
<dbReference type="Proteomes" id="UP000235346">
    <property type="component" value="Unassembled WGS sequence"/>
</dbReference>
<evidence type="ECO:0000313" key="1">
    <source>
        <dbReference type="EMBL" id="PMR70729.1"/>
    </source>
</evidence>
<organism evidence="1 2">
    <name type="scientific">Halomonas heilongjiangensis</name>
    <dbReference type="NCBI Taxonomy" id="1387883"/>
    <lineage>
        <taxon>Bacteria</taxon>
        <taxon>Pseudomonadati</taxon>
        <taxon>Pseudomonadota</taxon>
        <taxon>Gammaproteobacteria</taxon>
        <taxon>Oceanospirillales</taxon>
        <taxon>Halomonadaceae</taxon>
        <taxon>Halomonas</taxon>
    </lineage>
</organism>
<dbReference type="RefSeq" id="WP_102626893.1">
    <property type="nucleotide sequence ID" value="NZ_PDOH01000007.1"/>
</dbReference>
<dbReference type="AlphaFoldDB" id="A0A2N7TRB7"/>
<dbReference type="Gene3D" id="3.40.630.30">
    <property type="match status" value="1"/>
</dbReference>
<dbReference type="InterPro" id="IPR016181">
    <property type="entry name" value="Acyl_CoA_acyltransferase"/>
</dbReference>
<keyword evidence="1" id="KW-0808">Transferase</keyword>
<sequence>MNGDPLFHPGWIEFNEQQWGLEAEHVTLTPDKGDAWRLDAVLYRNRRGRLVTPPRNPYLPIHFACSSERPASINRRKRMALTRLAERLRETGLGGSLSLSPVADDVRPFEWAQMSARPRFTYHLEIAGREERIDPSARKKARKCRRLDYRCEVSDDYVAVAGCLSGPEARKGFDYRLEATELERLAELMGPDHFVCFLARNARGEPMGTRVCLYVPGGHALAWSAGMKTEAMKDGVNNLVAEEALAFFEAQGCTVFDFIGANIPPVAEMKEAWGGRLVCHFAISQRGMRQLAREAYVTARTLLKRESK</sequence>
<dbReference type="SUPFAM" id="SSF55729">
    <property type="entry name" value="Acyl-CoA N-acyltransferases (Nat)"/>
    <property type="match status" value="1"/>
</dbReference>
<keyword evidence="2" id="KW-1185">Reference proteome</keyword>
<proteinExistence type="predicted"/>
<evidence type="ECO:0000313" key="2">
    <source>
        <dbReference type="Proteomes" id="UP000235346"/>
    </source>
</evidence>
<gene>
    <name evidence="1" type="ORF">C1H66_05480</name>
</gene>
<name>A0A2N7TRB7_9GAMM</name>
<reference evidence="1 2" key="1">
    <citation type="submission" date="2018-01" db="EMBL/GenBank/DDBJ databases">
        <title>Halomonas endophytica sp. nov., isolated from storage liquid in the stems of Populus euphratica.</title>
        <authorList>
            <person name="Chen C."/>
        </authorList>
    </citation>
    <scope>NUCLEOTIDE SEQUENCE [LARGE SCALE GENOMIC DNA]</scope>
    <source>
        <strain evidence="1 2">DSM 26881</strain>
    </source>
</reference>
<comment type="caution">
    <text evidence="1">The sequence shown here is derived from an EMBL/GenBank/DDBJ whole genome shotgun (WGS) entry which is preliminary data.</text>
</comment>
<dbReference type="EMBL" id="PNRE01000025">
    <property type="protein sequence ID" value="PMR70729.1"/>
    <property type="molecule type" value="Genomic_DNA"/>
</dbReference>